<dbReference type="Gene3D" id="1.25.40.10">
    <property type="entry name" value="Tetratricopeptide repeat domain"/>
    <property type="match status" value="3"/>
</dbReference>
<evidence type="ECO:0008006" key="5">
    <source>
        <dbReference type="Google" id="ProtNLM"/>
    </source>
</evidence>
<dbReference type="NCBIfam" id="TIGR00756">
    <property type="entry name" value="PPR"/>
    <property type="match status" value="4"/>
</dbReference>
<evidence type="ECO:0000256" key="1">
    <source>
        <dbReference type="ARBA" id="ARBA00007626"/>
    </source>
</evidence>
<proteinExistence type="inferred from homology"/>
<dbReference type="InterPro" id="IPR050872">
    <property type="entry name" value="PPR_P_subfamily"/>
</dbReference>
<evidence type="ECO:0000313" key="4">
    <source>
        <dbReference type="EMBL" id="OAY54124.1"/>
    </source>
</evidence>
<evidence type="ECO:0000256" key="3">
    <source>
        <dbReference type="PROSITE-ProRule" id="PRU00708"/>
    </source>
</evidence>
<dbReference type="Pfam" id="PF13041">
    <property type="entry name" value="PPR_2"/>
    <property type="match status" value="2"/>
</dbReference>
<dbReference type="EMBL" id="CM004389">
    <property type="protein sequence ID" value="OAY54124.1"/>
    <property type="molecule type" value="Genomic_DNA"/>
</dbReference>
<feature type="repeat" description="PPR" evidence="3">
    <location>
        <begin position="3"/>
        <end position="37"/>
    </location>
</feature>
<dbReference type="InterPro" id="IPR011990">
    <property type="entry name" value="TPR-like_helical_dom_sf"/>
</dbReference>
<reference evidence="4" key="1">
    <citation type="submission" date="2016-02" db="EMBL/GenBank/DDBJ databases">
        <title>WGS assembly of Manihot esculenta.</title>
        <authorList>
            <person name="Bredeson J.V."/>
            <person name="Prochnik S.E."/>
            <person name="Lyons J.B."/>
            <person name="Schmutz J."/>
            <person name="Grimwood J."/>
            <person name="Vrebalov J."/>
            <person name="Bart R.S."/>
            <person name="Amuge T."/>
            <person name="Ferguson M.E."/>
            <person name="Green R."/>
            <person name="Putnam N."/>
            <person name="Stites J."/>
            <person name="Rounsley S."/>
            <person name="Rokhsar D.S."/>
        </authorList>
    </citation>
    <scope>NUCLEOTIDE SEQUENCE [LARGE SCALE GENOMIC DNA]</scope>
    <source>
        <tissue evidence="4">Leaf</tissue>
    </source>
</reference>
<organism evidence="4">
    <name type="scientific">Manihot esculenta</name>
    <name type="common">Cassava</name>
    <name type="synonym">Jatropha manihot</name>
    <dbReference type="NCBI Taxonomy" id="3983"/>
    <lineage>
        <taxon>Eukaryota</taxon>
        <taxon>Viridiplantae</taxon>
        <taxon>Streptophyta</taxon>
        <taxon>Embryophyta</taxon>
        <taxon>Tracheophyta</taxon>
        <taxon>Spermatophyta</taxon>
        <taxon>Magnoliopsida</taxon>
        <taxon>eudicotyledons</taxon>
        <taxon>Gunneridae</taxon>
        <taxon>Pentapetalae</taxon>
        <taxon>rosids</taxon>
        <taxon>fabids</taxon>
        <taxon>Malpighiales</taxon>
        <taxon>Euphorbiaceae</taxon>
        <taxon>Crotonoideae</taxon>
        <taxon>Manihoteae</taxon>
        <taxon>Manihot</taxon>
    </lineage>
</organism>
<dbReference type="PANTHER" id="PTHR46128:SF358">
    <property type="entry name" value="TETRATRICOPEPTIDE REPEAT (TPR)-LIKE SUPERFAMILY PROTEIN"/>
    <property type="match status" value="1"/>
</dbReference>
<dbReference type="PROSITE" id="PS51375">
    <property type="entry name" value="PPR"/>
    <property type="match status" value="4"/>
</dbReference>
<feature type="repeat" description="PPR" evidence="3">
    <location>
        <begin position="111"/>
        <end position="145"/>
    </location>
</feature>
<accession>A0A2C9W657</accession>
<feature type="repeat" description="PPR" evidence="3">
    <location>
        <begin position="146"/>
        <end position="180"/>
    </location>
</feature>
<gene>
    <name evidence="4" type="ORF">MANES_03G050200</name>
</gene>
<dbReference type="PANTHER" id="PTHR46128">
    <property type="entry name" value="MITOCHONDRIAL GROUP I INTRON SPLICING FACTOR CCM1"/>
    <property type="match status" value="1"/>
</dbReference>
<name>A0A2C9W657_MANES</name>
<protein>
    <recommendedName>
        <fullName evidence="5">Pentacotripeptide-repeat region of PRORP domain-containing protein</fullName>
    </recommendedName>
</protein>
<feature type="repeat" description="PPR" evidence="3">
    <location>
        <begin position="64"/>
        <end position="98"/>
    </location>
</feature>
<comment type="similarity">
    <text evidence="1">Belongs to the PPR family. P subfamily.</text>
</comment>
<dbReference type="Pfam" id="PF12854">
    <property type="entry name" value="PPR_1"/>
    <property type="match status" value="2"/>
</dbReference>
<dbReference type="AlphaFoldDB" id="A0A2C9W657"/>
<dbReference type="InterPro" id="IPR002885">
    <property type="entry name" value="PPR_rpt"/>
</dbReference>
<evidence type="ECO:0000256" key="2">
    <source>
        <dbReference type="ARBA" id="ARBA00022737"/>
    </source>
</evidence>
<keyword evidence="2" id="KW-0677">Repeat</keyword>
<sequence length="213" mass="24058">MADVFSYNILINGYCENKRINGAKKLFDEMPYKDLVPDAVTYTTLIKGMWRVFKYMCSQGHPPDRITFSILLDGLCKQGDLDDALTLFNVMEKSRLKPDHVIYNILINEPDVDTYSTIIKGFCNEGLLDEAYKTFRGVEDGGCLPDGCCYNVIIQGFLKLKELTKASKLIDEMVDKGFSANATTAELVIHLSQNEDLILSRLRNRSEGSEDVM</sequence>